<feature type="repeat" description="WD" evidence="3">
    <location>
        <begin position="491"/>
        <end position="531"/>
    </location>
</feature>
<dbReference type="Gene3D" id="2.130.10.10">
    <property type="entry name" value="YVTN repeat-like/Quinoprotein amine dehydrogenase"/>
    <property type="match status" value="4"/>
</dbReference>
<dbReference type="Pfam" id="PF00400">
    <property type="entry name" value="WD40"/>
    <property type="match status" value="13"/>
</dbReference>
<reference evidence="6" key="2">
    <citation type="submission" date="2015-01" db="EMBL/GenBank/DDBJ databases">
        <title>Evolutionary Origins and Diversification of the Mycorrhizal Mutualists.</title>
        <authorList>
            <consortium name="DOE Joint Genome Institute"/>
            <consortium name="Mycorrhizal Genomics Consortium"/>
            <person name="Kohler A."/>
            <person name="Kuo A."/>
            <person name="Nagy L.G."/>
            <person name="Floudas D."/>
            <person name="Copeland A."/>
            <person name="Barry K.W."/>
            <person name="Cichocki N."/>
            <person name="Veneault-Fourrey C."/>
            <person name="LaButti K."/>
            <person name="Lindquist E.A."/>
            <person name="Lipzen A."/>
            <person name="Lundell T."/>
            <person name="Morin E."/>
            <person name="Murat C."/>
            <person name="Riley R."/>
            <person name="Ohm R."/>
            <person name="Sun H."/>
            <person name="Tunlid A."/>
            <person name="Henrissat B."/>
            <person name="Grigoriev I.V."/>
            <person name="Hibbett D.S."/>
            <person name="Martin F."/>
        </authorList>
    </citation>
    <scope>NUCLEOTIDE SEQUENCE [LARGE SCALE GENOMIC DNA]</scope>
    <source>
        <strain evidence="6">F 1598</strain>
    </source>
</reference>
<reference evidence="5 6" key="1">
    <citation type="submission" date="2014-04" db="EMBL/GenBank/DDBJ databases">
        <authorList>
            <consortium name="DOE Joint Genome Institute"/>
            <person name="Kuo A."/>
            <person name="Tarkka M."/>
            <person name="Buscot F."/>
            <person name="Kohler A."/>
            <person name="Nagy L.G."/>
            <person name="Floudas D."/>
            <person name="Copeland A."/>
            <person name="Barry K.W."/>
            <person name="Cichocki N."/>
            <person name="Veneault-Fourrey C."/>
            <person name="LaButti K."/>
            <person name="Lindquist E.A."/>
            <person name="Lipzen A."/>
            <person name="Lundell T."/>
            <person name="Morin E."/>
            <person name="Murat C."/>
            <person name="Sun H."/>
            <person name="Tunlid A."/>
            <person name="Henrissat B."/>
            <person name="Grigoriev I.V."/>
            <person name="Hibbett D.S."/>
            <person name="Martin F."/>
            <person name="Nordberg H.P."/>
            <person name="Cantor M.N."/>
            <person name="Hua S.X."/>
        </authorList>
    </citation>
    <scope>NUCLEOTIDE SEQUENCE [LARGE SCALE GENOMIC DNA]</scope>
    <source>
        <strain evidence="5 6">F 1598</strain>
    </source>
</reference>
<feature type="repeat" description="WD" evidence="3">
    <location>
        <begin position="710"/>
        <end position="742"/>
    </location>
</feature>
<evidence type="ECO:0000256" key="3">
    <source>
        <dbReference type="PROSITE-ProRule" id="PRU00221"/>
    </source>
</evidence>
<dbReference type="GO" id="GO:1990234">
    <property type="term" value="C:transferase complex"/>
    <property type="evidence" value="ECO:0007669"/>
    <property type="project" value="UniProtKB-ARBA"/>
</dbReference>
<dbReference type="PROSITE" id="PS50082">
    <property type="entry name" value="WD_REPEATS_2"/>
    <property type="match status" value="12"/>
</dbReference>
<dbReference type="HOGENOM" id="CLU_000288_6_3_1"/>
<feature type="repeat" description="WD" evidence="3">
    <location>
        <begin position="794"/>
        <end position="835"/>
    </location>
</feature>
<keyword evidence="2" id="KW-0677">Repeat</keyword>
<evidence type="ECO:0000313" key="5">
    <source>
        <dbReference type="EMBL" id="KIM83198.1"/>
    </source>
</evidence>
<dbReference type="SMART" id="SM00320">
    <property type="entry name" value="WD40"/>
    <property type="match status" value="13"/>
</dbReference>
<dbReference type="InterPro" id="IPR015943">
    <property type="entry name" value="WD40/YVTN_repeat-like_dom_sf"/>
</dbReference>
<keyword evidence="6" id="KW-1185">Reference proteome</keyword>
<dbReference type="OrthoDB" id="538223at2759"/>
<feature type="domain" description="Nephrocystin 3-like N-terminal" evidence="4">
    <location>
        <begin position="15"/>
        <end position="67"/>
    </location>
</feature>
<sequence length="1081" mass="117753">MPLDFQFTNLLSATALKSVQWSEGPIILVIDGLDECGNETDRKVLMKALSKGFSDLPSFLRVVLVSRPEFDIEDTLTAHPAVYSYSLDIGSVTTREDISEFLRYRFSEIRETTKRPHLPPDWPGRDRISALMESAGGLFVWASTACLYIESYAPDYRLNELITHQSAVTTSGPFANLDRLYKTGLQSAGSWGDSLFRTDCCNILGAILCVKTPLSYSAIDSLLALPRPCLWSISRLGCVLRGGETEVVRILHPSFHDYLSKRCSAEPWSINLELHNETLAVHCVEFLDNTLRQNICGLTLPHPVGKETLPEAVSYACKFWVEHVCLISHSADTIGDQIYEFLGRHLLHWMEALAVIKSHNTTIRSLQNLLEWLQKLLPKHTALLQIVYDGHRFAQYFANTIGEHPLLLYMSALPFTPANTSIYERFDHKGLPKVICGVEKLWPRQLQLFQHNHSVNSVTYSPDGSNIVFGSGDKTIRVWDASTGVEVLPPLRGHDGPVHSVALSPDGSKIVSGGDSTIRVWDASTGVEMLPPLQGHNADGRVSSTSVAFSPDGSKIVSGCQDSAIRVWDARIGVEVLPPMRGHDSRVNAVVFSPDGSKIVSGSTDKTIRVWDATTGLEMLPPLRGHDGIVISVSVSSDGSKIVSGSNDKAIRVWDASTGVQMLHPMYAHSYHPVFSVAFSPDGSKIVSGARDKGIAVVDLNTGVRALPHLRGHDGYVMSVAFSPDGSKIVSGSDDKTIRVWDAHAGVEDPEPLQGHYDLINSVDFSPDGSKIVSGGYFTARVWDASTGVQMFPPLRHDHNVLSVAFSLDGSKIASGSDDTTVRVWDANTGTQLFPPFQSNSGSVSCVAFSPDGSKIVSGTRNNTIHVWDVNVGTETLPSLRGHDTSVWLHSVAFSPDGSKIISASDQIIRVRDASTGVEMLPPLRGHDGPVGTVAFSPDGSKIVSGGDNTIRVWDTITGVEVLPPLRGHDGSVTYAAFSLDGSKIMSGSWDNTIRVWDVSTGAEMAPTQITHQADDEISASKRDCPIVSLHQGWFTDLLTGRCLGKLPVGSSYYGWRVWGSYCVGWTAEHELVILRFAVGA</sequence>
<evidence type="ECO:0000256" key="2">
    <source>
        <dbReference type="ARBA" id="ARBA00022737"/>
    </source>
</evidence>
<dbReference type="Pfam" id="PF24883">
    <property type="entry name" value="NPHP3_N"/>
    <property type="match status" value="1"/>
</dbReference>
<keyword evidence="1 3" id="KW-0853">WD repeat</keyword>
<dbReference type="AlphaFoldDB" id="A0A0C3BA97"/>
<dbReference type="PANTHER" id="PTHR22847:SF637">
    <property type="entry name" value="WD REPEAT DOMAIN 5B"/>
    <property type="match status" value="1"/>
</dbReference>
<feature type="repeat" description="WD" evidence="3">
    <location>
        <begin position="448"/>
        <end position="489"/>
    </location>
</feature>
<evidence type="ECO:0000313" key="6">
    <source>
        <dbReference type="Proteomes" id="UP000054166"/>
    </source>
</evidence>
<dbReference type="PROSITE" id="PS00678">
    <property type="entry name" value="WD_REPEATS_1"/>
    <property type="match status" value="5"/>
</dbReference>
<proteinExistence type="predicted"/>
<name>A0A0C3BA97_PILCF</name>
<feature type="repeat" description="WD" evidence="3">
    <location>
        <begin position="667"/>
        <end position="703"/>
    </location>
</feature>
<feature type="repeat" description="WD" evidence="3">
    <location>
        <begin position="837"/>
        <end position="878"/>
    </location>
</feature>
<feature type="repeat" description="WD" evidence="3">
    <location>
        <begin position="545"/>
        <end position="569"/>
    </location>
</feature>
<dbReference type="PRINTS" id="PR00320">
    <property type="entry name" value="GPROTEINBRPT"/>
</dbReference>
<dbReference type="InterPro" id="IPR036322">
    <property type="entry name" value="WD40_repeat_dom_sf"/>
</dbReference>
<dbReference type="InterPro" id="IPR001680">
    <property type="entry name" value="WD40_rpt"/>
</dbReference>
<organism evidence="5 6">
    <name type="scientific">Piloderma croceum (strain F 1598)</name>
    <dbReference type="NCBI Taxonomy" id="765440"/>
    <lineage>
        <taxon>Eukaryota</taxon>
        <taxon>Fungi</taxon>
        <taxon>Dikarya</taxon>
        <taxon>Basidiomycota</taxon>
        <taxon>Agaricomycotina</taxon>
        <taxon>Agaricomycetes</taxon>
        <taxon>Agaricomycetidae</taxon>
        <taxon>Atheliales</taxon>
        <taxon>Atheliaceae</taxon>
        <taxon>Piloderma</taxon>
    </lineage>
</organism>
<dbReference type="EMBL" id="KN832991">
    <property type="protein sequence ID" value="KIM83198.1"/>
    <property type="molecule type" value="Genomic_DNA"/>
</dbReference>
<feature type="repeat" description="WD" evidence="3">
    <location>
        <begin position="580"/>
        <end position="621"/>
    </location>
</feature>
<evidence type="ECO:0000259" key="4">
    <source>
        <dbReference type="Pfam" id="PF24883"/>
    </source>
</evidence>
<dbReference type="InterPro" id="IPR019775">
    <property type="entry name" value="WD40_repeat_CS"/>
</dbReference>
<dbReference type="InterPro" id="IPR056884">
    <property type="entry name" value="NPHP3-like_N"/>
</dbReference>
<feature type="repeat" description="WD" evidence="3">
    <location>
        <begin position="924"/>
        <end position="955"/>
    </location>
</feature>
<feature type="repeat" description="WD" evidence="3">
    <location>
        <begin position="966"/>
        <end position="1007"/>
    </location>
</feature>
<dbReference type="InParanoid" id="A0A0C3BA97"/>
<dbReference type="PANTHER" id="PTHR22847">
    <property type="entry name" value="WD40 REPEAT PROTEIN"/>
    <property type="match status" value="1"/>
</dbReference>
<dbReference type="CDD" id="cd00200">
    <property type="entry name" value="WD40"/>
    <property type="match status" value="2"/>
</dbReference>
<feature type="repeat" description="WD" evidence="3">
    <location>
        <begin position="753"/>
        <end position="776"/>
    </location>
</feature>
<protein>
    <recommendedName>
        <fullName evidence="4">Nephrocystin 3-like N-terminal domain-containing protein</fullName>
    </recommendedName>
</protein>
<dbReference type="PROSITE" id="PS50294">
    <property type="entry name" value="WD_REPEATS_REGION"/>
    <property type="match status" value="10"/>
</dbReference>
<accession>A0A0C3BA97</accession>
<feature type="repeat" description="WD" evidence="3">
    <location>
        <begin position="623"/>
        <end position="664"/>
    </location>
</feature>
<dbReference type="STRING" id="765440.A0A0C3BA97"/>
<dbReference type="Proteomes" id="UP000054166">
    <property type="component" value="Unassembled WGS sequence"/>
</dbReference>
<dbReference type="InterPro" id="IPR020472">
    <property type="entry name" value="WD40_PAC1"/>
</dbReference>
<gene>
    <name evidence="5" type="ORF">PILCRDRAFT_69471</name>
</gene>
<evidence type="ECO:0000256" key="1">
    <source>
        <dbReference type="ARBA" id="ARBA00022574"/>
    </source>
</evidence>
<dbReference type="SUPFAM" id="SSF50978">
    <property type="entry name" value="WD40 repeat-like"/>
    <property type="match status" value="2"/>
</dbReference>